<dbReference type="AlphaFoldDB" id="A0A8X7BKC5"/>
<dbReference type="Proteomes" id="UP000887159">
    <property type="component" value="Unassembled WGS sequence"/>
</dbReference>
<organism evidence="2 3">
    <name type="scientific">Trichonephila clavipes</name>
    <name type="common">Golden silk orbweaver</name>
    <name type="synonym">Nephila clavipes</name>
    <dbReference type="NCBI Taxonomy" id="2585209"/>
    <lineage>
        <taxon>Eukaryota</taxon>
        <taxon>Metazoa</taxon>
        <taxon>Ecdysozoa</taxon>
        <taxon>Arthropoda</taxon>
        <taxon>Chelicerata</taxon>
        <taxon>Arachnida</taxon>
        <taxon>Araneae</taxon>
        <taxon>Araneomorphae</taxon>
        <taxon>Entelegynae</taxon>
        <taxon>Araneoidea</taxon>
        <taxon>Nephilidae</taxon>
        <taxon>Trichonephila</taxon>
    </lineage>
</organism>
<proteinExistence type="predicted"/>
<keyword evidence="3" id="KW-1185">Reference proteome</keyword>
<evidence type="ECO:0000256" key="1">
    <source>
        <dbReference type="SAM" id="MobiDB-lite"/>
    </source>
</evidence>
<gene>
    <name evidence="2" type="ORF">TNCV_4538761</name>
</gene>
<name>A0A8X7BKC5_TRICX</name>
<feature type="region of interest" description="Disordered" evidence="1">
    <location>
        <begin position="10"/>
        <end position="46"/>
    </location>
</feature>
<evidence type="ECO:0000313" key="3">
    <source>
        <dbReference type="Proteomes" id="UP000887159"/>
    </source>
</evidence>
<feature type="compositionally biased region" description="Polar residues" evidence="1">
    <location>
        <begin position="24"/>
        <end position="41"/>
    </location>
</feature>
<evidence type="ECO:0000313" key="2">
    <source>
        <dbReference type="EMBL" id="GFY33542.1"/>
    </source>
</evidence>
<comment type="caution">
    <text evidence="2">The sequence shown here is derived from an EMBL/GenBank/DDBJ whole genome shotgun (WGS) entry which is preliminary data.</text>
</comment>
<accession>A0A8X7BKC5</accession>
<reference evidence="2" key="1">
    <citation type="submission" date="2020-08" db="EMBL/GenBank/DDBJ databases">
        <title>Multicomponent nature underlies the extraordinary mechanical properties of spider dragline silk.</title>
        <authorList>
            <person name="Kono N."/>
            <person name="Nakamura H."/>
            <person name="Mori M."/>
            <person name="Yoshida Y."/>
            <person name="Ohtoshi R."/>
            <person name="Malay A.D."/>
            <person name="Moran D.A.P."/>
            <person name="Tomita M."/>
            <person name="Numata K."/>
            <person name="Arakawa K."/>
        </authorList>
    </citation>
    <scope>NUCLEOTIDE SEQUENCE</scope>
</reference>
<sequence>MNPIEHVWDALGRGVAGRQPPPQTLQELESSSGRVGQNTPILESVPEPDEIGNLIEEVFDLDRQINSELDSDDVQELLDSHNQEMTMDELIVMHEQEQDIEENLSL</sequence>
<protein>
    <submittedName>
        <fullName evidence="2">Uncharacterized protein</fullName>
    </submittedName>
</protein>
<dbReference type="EMBL" id="BMAU01021412">
    <property type="protein sequence ID" value="GFY33542.1"/>
    <property type="molecule type" value="Genomic_DNA"/>
</dbReference>